<keyword evidence="2" id="KW-0479">Metal-binding</keyword>
<dbReference type="Pfam" id="PF00111">
    <property type="entry name" value="Fer2"/>
    <property type="match status" value="1"/>
</dbReference>
<dbReference type="InterPro" id="IPR016208">
    <property type="entry name" value="Ald_Oxase/xanthine_DH-like"/>
</dbReference>
<dbReference type="PROSITE" id="PS00197">
    <property type="entry name" value="2FE2S_FER_1"/>
    <property type="match status" value="1"/>
</dbReference>
<name>A0AB38TD16_9HYPH</name>
<dbReference type="GO" id="GO:0016491">
    <property type="term" value="F:oxidoreductase activity"/>
    <property type="evidence" value="ECO:0007669"/>
    <property type="project" value="UniProtKB-KW"/>
</dbReference>
<dbReference type="InterPro" id="IPR008274">
    <property type="entry name" value="AldOxase/xan_DH_MoCoBD1"/>
</dbReference>
<keyword evidence="7" id="KW-1185">Reference proteome</keyword>
<dbReference type="SUPFAM" id="SSF54292">
    <property type="entry name" value="2Fe-2S ferredoxin-like"/>
    <property type="match status" value="1"/>
</dbReference>
<dbReference type="InterPro" id="IPR006058">
    <property type="entry name" value="2Fe2S_fd_BS"/>
</dbReference>
<dbReference type="PANTHER" id="PTHR11908">
    <property type="entry name" value="XANTHINE DEHYDROGENASE"/>
    <property type="match status" value="1"/>
</dbReference>
<dbReference type="PANTHER" id="PTHR11908:SF157">
    <property type="entry name" value="XANTHINE DEHYDROGENASE SUBUNIT D-RELATED"/>
    <property type="match status" value="1"/>
</dbReference>
<evidence type="ECO:0000256" key="1">
    <source>
        <dbReference type="ARBA" id="ARBA00006849"/>
    </source>
</evidence>
<gene>
    <name evidence="6" type="ORF">LRP29_02930</name>
</gene>
<dbReference type="Gene3D" id="3.90.1170.50">
    <property type="entry name" value="Aldehyde oxidase/xanthine dehydrogenase, a/b hammerhead"/>
    <property type="match status" value="1"/>
</dbReference>
<dbReference type="RefSeq" id="WP_024502068.1">
    <property type="nucleotide sequence ID" value="NZ_CP088147.1"/>
</dbReference>
<dbReference type="Pfam" id="PF20256">
    <property type="entry name" value="MoCoBD_2"/>
    <property type="match status" value="1"/>
</dbReference>
<dbReference type="PROSITE" id="PS51085">
    <property type="entry name" value="2FE2S_FER_2"/>
    <property type="match status" value="1"/>
</dbReference>
<dbReference type="InterPro" id="IPR036856">
    <property type="entry name" value="Ald_Oxase/Xan_DH_a/b_sf"/>
</dbReference>
<evidence type="ECO:0000313" key="7">
    <source>
        <dbReference type="Proteomes" id="UP001060070"/>
    </source>
</evidence>
<dbReference type="PIRSF" id="PIRSF000127">
    <property type="entry name" value="Xanthine_DH"/>
    <property type="match status" value="1"/>
</dbReference>
<dbReference type="InterPro" id="IPR037165">
    <property type="entry name" value="AldOxase/xan_DH_Mopterin-bd_sf"/>
</dbReference>
<dbReference type="GO" id="GO:0051537">
    <property type="term" value="F:2 iron, 2 sulfur cluster binding"/>
    <property type="evidence" value="ECO:0007669"/>
    <property type="project" value="InterPro"/>
</dbReference>
<dbReference type="GO" id="GO:0005506">
    <property type="term" value="F:iron ion binding"/>
    <property type="evidence" value="ECO:0007669"/>
    <property type="project" value="InterPro"/>
</dbReference>
<organism evidence="6 7">
    <name type="scientific">Mesorhizobium ciceri</name>
    <dbReference type="NCBI Taxonomy" id="39645"/>
    <lineage>
        <taxon>Bacteria</taxon>
        <taxon>Pseudomonadati</taxon>
        <taxon>Pseudomonadota</taxon>
        <taxon>Alphaproteobacteria</taxon>
        <taxon>Hyphomicrobiales</taxon>
        <taxon>Phyllobacteriaceae</taxon>
        <taxon>Mesorhizobium</taxon>
    </lineage>
</organism>
<dbReference type="Gene3D" id="3.10.20.30">
    <property type="match status" value="1"/>
</dbReference>
<dbReference type="EMBL" id="CP088147">
    <property type="protein sequence ID" value="UTU52423.1"/>
    <property type="molecule type" value="Genomic_DNA"/>
</dbReference>
<evidence type="ECO:0000259" key="5">
    <source>
        <dbReference type="PROSITE" id="PS51085"/>
    </source>
</evidence>
<evidence type="ECO:0000313" key="6">
    <source>
        <dbReference type="EMBL" id="UTU52423.1"/>
    </source>
</evidence>
<dbReference type="SMART" id="SM01008">
    <property type="entry name" value="Ald_Xan_dh_C"/>
    <property type="match status" value="1"/>
</dbReference>
<dbReference type="AlphaFoldDB" id="A0AB38TD16"/>
<dbReference type="InterPro" id="IPR036010">
    <property type="entry name" value="2Fe-2S_ferredoxin-like_sf"/>
</dbReference>
<keyword evidence="4" id="KW-0408">Iron</keyword>
<dbReference type="CDD" id="cd00207">
    <property type="entry name" value="fer2"/>
    <property type="match status" value="1"/>
</dbReference>
<protein>
    <submittedName>
        <fullName evidence="6">Molybdopterin-dependent oxidoreductase</fullName>
    </submittedName>
</protein>
<dbReference type="SUPFAM" id="SSF56003">
    <property type="entry name" value="Molybdenum cofactor-binding domain"/>
    <property type="match status" value="1"/>
</dbReference>
<dbReference type="InterPro" id="IPR046867">
    <property type="entry name" value="AldOxase/xan_DH_MoCoBD2"/>
</dbReference>
<comment type="similarity">
    <text evidence="1">Belongs to the xanthine dehydrogenase family.</text>
</comment>
<dbReference type="Pfam" id="PF01799">
    <property type="entry name" value="Fer2_2"/>
    <property type="match status" value="1"/>
</dbReference>
<dbReference type="Pfam" id="PF02738">
    <property type="entry name" value="MoCoBD_1"/>
    <property type="match status" value="1"/>
</dbReference>
<dbReference type="Proteomes" id="UP001060070">
    <property type="component" value="Chromosome"/>
</dbReference>
<dbReference type="Gene3D" id="3.30.365.10">
    <property type="entry name" value="Aldehyde oxidase/xanthine dehydrogenase, molybdopterin binding domain"/>
    <property type="match status" value="4"/>
</dbReference>
<dbReference type="SUPFAM" id="SSF54665">
    <property type="entry name" value="CO dehydrogenase molybdoprotein N-domain-like"/>
    <property type="match status" value="1"/>
</dbReference>
<evidence type="ECO:0000256" key="4">
    <source>
        <dbReference type="ARBA" id="ARBA00023004"/>
    </source>
</evidence>
<dbReference type="SUPFAM" id="SSF47741">
    <property type="entry name" value="CO dehydrogenase ISP C-domain like"/>
    <property type="match status" value="1"/>
</dbReference>
<accession>A0AB38TD16</accession>
<dbReference type="InterPro" id="IPR000674">
    <property type="entry name" value="Ald_Oxase/Xan_DH_a/b"/>
</dbReference>
<feature type="domain" description="2Fe-2S ferredoxin-type" evidence="5">
    <location>
        <begin position="27"/>
        <end position="103"/>
    </location>
</feature>
<keyword evidence="3" id="KW-0560">Oxidoreductase</keyword>
<evidence type="ECO:0000256" key="2">
    <source>
        <dbReference type="ARBA" id="ARBA00022723"/>
    </source>
</evidence>
<proteinExistence type="inferred from homology"/>
<dbReference type="InterPro" id="IPR036884">
    <property type="entry name" value="2Fe-2S-bd_dom_sf"/>
</dbReference>
<dbReference type="InterPro" id="IPR002888">
    <property type="entry name" value="2Fe-2S-bd"/>
</dbReference>
<evidence type="ECO:0000256" key="3">
    <source>
        <dbReference type="ARBA" id="ARBA00023002"/>
    </source>
</evidence>
<dbReference type="Gene3D" id="1.10.150.120">
    <property type="entry name" value="[2Fe-2S]-binding domain"/>
    <property type="match status" value="1"/>
</dbReference>
<dbReference type="InterPro" id="IPR001041">
    <property type="entry name" value="2Fe-2S_ferredoxin-type"/>
</dbReference>
<dbReference type="InterPro" id="IPR012675">
    <property type="entry name" value="Beta-grasp_dom_sf"/>
</dbReference>
<reference evidence="6 7" key="1">
    <citation type="journal article" date="2022" name="Microbiol. Resour. Announc.">
        <title>Complete Genome Sequence of Mesorhizobium ciceri Strain R30, a Rhizobium Used as a Commercial Inoculant for Chickpea in Argentina.</title>
        <authorList>
            <person name="Foresto E."/>
            <person name="Revale S."/>
            <person name="Primo E."/>
            <person name="Nievas F."/>
            <person name="Carezzano E."/>
            <person name="Puente M."/>
            <person name="Alzari P."/>
            <person name="Mart M."/>
            <person name="Ben-Assaya M."/>
            <person name="Mornico D."/>
            <person name="Santoro M."/>
            <person name="Mart F."/>
            <person name="Giordano W."/>
            <person name="Bogino P."/>
        </authorList>
    </citation>
    <scope>NUCLEOTIDE SEQUENCE [LARGE SCALE GENOMIC DNA]</scope>
    <source>
        <strain evidence="6 7">R30</strain>
    </source>
</reference>
<sequence length="947" mass="99098">MSQVQPDVREAVPDLGAVRPARGPERVDIAFEVNGSAVSVNVPPLRRLSLVLRDELGLTGTKVGCDAGDCGACTVLVDGDPVCACLMSAASAAGVSVTTVEGLANGRLSTLSTLQASFLAHGAAQCGICTPALLVAATALLEKKASPTEVEVQDALGGILCRCTGYRKIIAAVMDASLQAASLDFRLPRSGHAIGSSPIRLDGVPKVTGAEKFGSDSFPADALAVLVVRSPHYHASFAFGDLDGWAKAHPGVAGVFTAADIPGKNCFGVIGPFADQPALAEGFARLRGEAVALVAGEREAMLDIDLSDFPIRWTELPHVLQSCEARAGGAKLIHENRPANLLTSGFVERGDPEGALAGAAFTVSGVIDTSYVEHAYIEPEAGYAYVDGDTLVVVACTQAPYMDRDETAKVLGLAVDKVRIVPTATGGGFGSKLDVSLQPLIGLVAMKTGRPAALAYTRTESMMSTTKRHPAEMKATIGADADGLVTGMIFEGDFNTGAYASWGPTVANRVPVHASGPYATPNYRAEGRAIHTHGPISGAFRGFGVPQATIMQETLYDELAGKLGMDRLDFRLKNCLRNGSETVTGQLLDSGVGIAECLESLQPHWARAAADAEAFNSANTDRKRGVGVASCWYGCGNTSLPNPSTIRVGIAAGGTVILHQGAVDIGQGSNTVIAQICADALGLPLERFQLKSADTSITPDAGKTSASRQTFVTGKAAEKAGRALREKILRFANVSEKAALQLDGPAIVIREGEATRRIDLTTLDLDAQGFVFRAEESYDPPTLPLDAKGQGKPYAVYGYGAQIAELEVDLKLGTVKLIKITAAHDVGKAINPLLAEGQIEGGIAQGIGMALMEEYIPGRTENLHDYLIPTIGDVPPIETILIEVPDPEGPFGAKGLGEHVLIPTAPAILNAIRHATGVLITKVPATPTRIRAGIRERDGIREKEARR</sequence>